<dbReference type="RefSeq" id="WP_161884935.1">
    <property type="nucleotide sequence ID" value="NZ_CP017146.1"/>
</dbReference>
<keyword evidence="2" id="KW-0812">Transmembrane</keyword>
<evidence type="ECO:0008006" key="6">
    <source>
        <dbReference type="Google" id="ProtNLM"/>
    </source>
</evidence>
<reference evidence="4 5" key="1">
    <citation type="submission" date="2016-09" db="EMBL/GenBank/DDBJ databases">
        <title>Complete genome sequence of microbes from the polar regions.</title>
        <authorList>
            <person name="Liao L."/>
            <person name="Chen B."/>
        </authorList>
    </citation>
    <scope>NUCLEOTIDE SEQUENCE [LARGE SCALE GENOMIC DNA]</scope>
    <source>
        <strain evidence="4 5">ZS314</strain>
    </source>
</reference>
<evidence type="ECO:0000256" key="2">
    <source>
        <dbReference type="SAM" id="Phobius"/>
    </source>
</evidence>
<keyword evidence="3" id="KW-0732">Signal</keyword>
<keyword evidence="2" id="KW-0472">Membrane</keyword>
<evidence type="ECO:0000256" key="1">
    <source>
        <dbReference type="SAM" id="MobiDB-lite"/>
    </source>
</evidence>
<organism evidence="4 5">
    <name type="scientific">Marisediminicola antarctica</name>
    <dbReference type="NCBI Taxonomy" id="674079"/>
    <lineage>
        <taxon>Bacteria</taxon>
        <taxon>Bacillati</taxon>
        <taxon>Actinomycetota</taxon>
        <taxon>Actinomycetes</taxon>
        <taxon>Micrococcales</taxon>
        <taxon>Microbacteriaceae</taxon>
        <taxon>Marisediminicola</taxon>
    </lineage>
</organism>
<feature type="transmembrane region" description="Helical" evidence="2">
    <location>
        <begin position="671"/>
        <end position="689"/>
    </location>
</feature>
<dbReference type="OrthoDB" id="4985746at2"/>
<sequence length="731" mass="74216">MRIIRPLLALAVVVGAFVAPAALGPAAPGAAATAAVPLVESPAATAEISVDVVPAASGILRPGDDLTLSVVVANRSSDTLPAGTATVYLDRAVVDGRASLATWLAQPDAALPLESDRGDVIARVGSPELFPGESTALATIVVPAEVAGFDETAPFGARRLSVLVASADNRQGEGRSTITVNPDAGFTPTGLAIALPITLPASTSGVVTGELLESYTSPGGLLTRQLDAAFGRPVALAIDPRIIASIRLLGTSAPESVTDWLARLESAPNQTFPLTYADTDIAATSQAGGVVLRPASFAINTDLFPEGAGSDAASPSPSPSAEPTTPVAPTLESLLEWNYSTTGIAWPRAGTVVETDLDTFAAAGLETTIVSSANSTLDEDVTTGNAAGTIGGRTVLTSDAVISDLLSDAVDAPTVASWEAAMVRLTASLATLATEDPDADAGRTVLATLGRGDALGGFRLSDTIAAVGAIGWSAPATLDDARASPPAAREIVDMPVAAEQIQGLQSMFASEAAVAQFATIVADPSALTGERRLSLLALASQSWNTAEPAWALAVADYLATSGEILSAVQVETATITQWSDSGPLPITISNNLSVPVTVIVTVTSRTAILDVTEPQVRVEIAANSQNRASIPVQSVANGKVVITISLTSETGVPISQPAQAEITVQAGWETAVTSVLAGLLLLVFVLGIIRTVRRSRRPAEGAATTDTAAQEPMGAPGPDAPESNTAAKARD</sequence>
<accession>A0A7L5AE48</accession>
<keyword evidence="5" id="KW-1185">Reference proteome</keyword>
<evidence type="ECO:0000313" key="4">
    <source>
        <dbReference type="EMBL" id="QHO68578.1"/>
    </source>
</evidence>
<name>A0A7L5AE48_9MICO</name>
<feature type="chain" id="PRO_5029590294" description="2-oxoglutarate dehydrogenase" evidence="3">
    <location>
        <begin position="22"/>
        <end position="731"/>
    </location>
</feature>
<dbReference type="AlphaFoldDB" id="A0A7L5AE48"/>
<proteinExistence type="predicted"/>
<feature type="region of interest" description="Disordered" evidence="1">
    <location>
        <begin position="306"/>
        <end position="327"/>
    </location>
</feature>
<evidence type="ECO:0000313" key="5">
    <source>
        <dbReference type="Proteomes" id="UP000464507"/>
    </source>
</evidence>
<dbReference type="InterPro" id="IPR046112">
    <property type="entry name" value="DUF6049"/>
</dbReference>
<dbReference type="EMBL" id="CP017146">
    <property type="protein sequence ID" value="QHO68578.1"/>
    <property type="molecule type" value="Genomic_DNA"/>
</dbReference>
<gene>
    <name evidence="4" type="ORF">BHD05_01970</name>
</gene>
<protein>
    <recommendedName>
        <fullName evidence="6">2-oxoglutarate dehydrogenase</fullName>
    </recommendedName>
</protein>
<dbReference type="Proteomes" id="UP000464507">
    <property type="component" value="Chromosome"/>
</dbReference>
<feature type="region of interest" description="Disordered" evidence="1">
    <location>
        <begin position="696"/>
        <end position="731"/>
    </location>
</feature>
<evidence type="ECO:0000256" key="3">
    <source>
        <dbReference type="SAM" id="SignalP"/>
    </source>
</evidence>
<dbReference type="Pfam" id="PF19516">
    <property type="entry name" value="DUF6049"/>
    <property type="match status" value="1"/>
</dbReference>
<dbReference type="KEGG" id="mant:BHD05_01970"/>
<feature type="compositionally biased region" description="Polar residues" evidence="1">
    <location>
        <begin position="722"/>
        <end position="731"/>
    </location>
</feature>
<keyword evidence="2" id="KW-1133">Transmembrane helix</keyword>
<feature type="signal peptide" evidence="3">
    <location>
        <begin position="1"/>
        <end position="21"/>
    </location>
</feature>